<organism evidence="1 2">
    <name type="scientific">Nocardiopsis changdeensis</name>
    <dbReference type="NCBI Taxonomy" id="2831969"/>
    <lineage>
        <taxon>Bacteria</taxon>
        <taxon>Bacillati</taxon>
        <taxon>Actinomycetota</taxon>
        <taxon>Actinomycetes</taxon>
        <taxon>Streptosporangiales</taxon>
        <taxon>Nocardiopsidaceae</taxon>
        <taxon>Nocardiopsis</taxon>
    </lineage>
</organism>
<accession>A0ABX8BU69</accession>
<dbReference type="PRINTS" id="PR00377">
    <property type="entry name" value="IMPHPHTASES"/>
</dbReference>
<evidence type="ECO:0000313" key="1">
    <source>
        <dbReference type="EMBL" id="QUX24637.1"/>
    </source>
</evidence>
<sequence>MIDMDAVTGILRDAAREVILPRARSLSEGEVMEKGPGELVTVVDQEAERVITARLRGLVDAPVVGEEAVAADPSLVEALRTEPVVWLVDPLDGTRNFVEGRREYGVMAALVHGGETVAAWIVQPEWDRAYAAERGAGAWRDGTRLRRDPAPTDPGRLRGSVLTRFLAPEARRHVEASVPRFAGVDGGAHCSAVDYPLLCEGSRDFLLFHRTLPWDHAPGALLLAEAGGVSRRPDGTPYRPDQGPDVLGLLNAADETCWKTVRELLLP</sequence>
<dbReference type="Gene3D" id="3.30.540.10">
    <property type="entry name" value="Fructose-1,6-Bisphosphatase, subunit A, domain 1"/>
    <property type="match status" value="1"/>
</dbReference>
<dbReference type="RefSeq" id="WP_220560073.1">
    <property type="nucleotide sequence ID" value="NZ_CP074133.1"/>
</dbReference>
<proteinExistence type="predicted"/>
<dbReference type="EMBL" id="CP074133">
    <property type="protein sequence ID" value="QUX24637.1"/>
    <property type="molecule type" value="Genomic_DNA"/>
</dbReference>
<protein>
    <submittedName>
        <fullName evidence="1">Inositol monophosphatase</fullName>
    </submittedName>
</protein>
<keyword evidence="2" id="KW-1185">Reference proteome</keyword>
<name>A0ABX8BU69_9ACTN</name>
<dbReference type="Pfam" id="PF00459">
    <property type="entry name" value="Inositol_P"/>
    <property type="match status" value="1"/>
</dbReference>
<evidence type="ECO:0000313" key="2">
    <source>
        <dbReference type="Proteomes" id="UP000676079"/>
    </source>
</evidence>
<gene>
    <name evidence="1" type="ORF">KGD84_10430</name>
</gene>
<dbReference type="Gene3D" id="3.40.190.80">
    <property type="match status" value="1"/>
</dbReference>
<dbReference type="InterPro" id="IPR000760">
    <property type="entry name" value="Inositol_monophosphatase-like"/>
</dbReference>
<dbReference type="PANTHER" id="PTHR20854:SF4">
    <property type="entry name" value="INOSITOL-1-MONOPHOSPHATASE-RELATED"/>
    <property type="match status" value="1"/>
</dbReference>
<dbReference type="SUPFAM" id="SSF56655">
    <property type="entry name" value="Carbohydrate phosphatase"/>
    <property type="match status" value="1"/>
</dbReference>
<dbReference type="PANTHER" id="PTHR20854">
    <property type="entry name" value="INOSITOL MONOPHOSPHATASE"/>
    <property type="match status" value="1"/>
</dbReference>
<dbReference type="Proteomes" id="UP000676079">
    <property type="component" value="Chromosome"/>
</dbReference>
<reference evidence="1 2" key="1">
    <citation type="submission" date="2021-05" db="EMBL/GenBank/DDBJ databases">
        <title>Direct Submission.</title>
        <authorList>
            <person name="Li K."/>
            <person name="Gao J."/>
        </authorList>
    </citation>
    <scope>NUCLEOTIDE SEQUENCE [LARGE SCALE GENOMIC DNA]</scope>
    <source>
        <strain evidence="1 2">Mg02</strain>
    </source>
</reference>